<evidence type="ECO:0000259" key="7">
    <source>
        <dbReference type="PROSITE" id="PS50104"/>
    </source>
</evidence>
<dbReference type="InterPro" id="IPR000157">
    <property type="entry name" value="TIR_dom"/>
</dbReference>
<keyword evidence="2" id="KW-0677">Repeat</keyword>
<dbReference type="SUPFAM" id="SSF52058">
    <property type="entry name" value="L domain-like"/>
    <property type="match status" value="2"/>
</dbReference>
<feature type="chain" id="PRO_5044799055" description="TIR domain-containing protein" evidence="6">
    <location>
        <begin position="21"/>
        <end position="1333"/>
    </location>
</feature>
<proteinExistence type="predicted"/>
<dbReference type="InterPro" id="IPR002182">
    <property type="entry name" value="NB-ARC"/>
</dbReference>
<reference evidence="8 9" key="1">
    <citation type="submission" date="2024-11" db="EMBL/GenBank/DDBJ databases">
        <title>Chromosome-level genome assembly of Eucalyptus globulus Labill. provides insights into its genome evolution.</title>
        <authorList>
            <person name="Li X."/>
        </authorList>
    </citation>
    <scope>NUCLEOTIDE SEQUENCE [LARGE SCALE GENOMIC DNA]</scope>
    <source>
        <strain evidence="8">CL2024</strain>
        <tissue evidence="8">Fresh tender leaves</tissue>
    </source>
</reference>
<dbReference type="Pfam" id="PF01582">
    <property type="entry name" value="TIR"/>
    <property type="match status" value="1"/>
</dbReference>
<dbReference type="Pfam" id="PF23598">
    <property type="entry name" value="LRR_14"/>
    <property type="match status" value="1"/>
</dbReference>
<dbReference type="PRINTS" id="PR00364">
    <property type="entry name" value="DISEASERSIST"/>
</dbReference>
<dbReference type="InterPro" id="IPR027417">
    <property type="entry name" value="P-loop_NTPase"/>
</dbReference>
<accession>A0ABD3INU6</accession>
<dbReference type="Pfam" id="PF23282">
    <property type="entry name" value="WHD_ROQ1"/>
    <property type="match status" value="1"/>
</dbReference>
<sequence>MVGFFLNLFYWFCRLFSSNSLEMEREEASHSKDPTYEASSSSTSPHVGDYEDGTKKPRGNDYEVFLSFRGKDTRKGFTDYLYTSLVDAGIHVFKDDNELRVGEEIGPELLRSITQSKISIPIISEDYASSKWCLRELTQILKCKRTSDQIVLPIFYKVEPSQVRHLIGRLGDAINAHKENLDEMVVKEWEKALEEVSSLKGWESEKTKNGHEGVIVKTVVRKVMGELKRLFQLIVPKQLVGIDDRVERIMSSIDGEVNGTKIIGIHGMGGIGKTTLAKVLYNKLSCKFEYLSFVADIRETCLRKGIECLQKQLISDLRGPSCVVSNVDEGIHVIKSRFTSKKVLILFDDMDDNSHLNALVGDGSWFGPGSIVIITTRDKGILDKTRASHIHQLNKLSLDQSLILFSRHAFRKDSPESDYANISHDVVSTTGGLPLALEVIGSFLCGKREEVWKDTLKKLNKVPDKRVQEKLRISYDALEYEVQQIFLDIACFLIGSHKQNPTYMWDACDFYPENGIEVLSLLSLIKIDESGKLLMHDQLRDLGREIVRQENPKEPQERTRLWNHEEVIDVLDNSKGTKKIEALCLGKYGSGRRFTVEQLKELTNLRFLQFNSANFTEDFHNLLPQLRWLRWWHCPSNFVAANFYPKKLVVLDLTRSGITEDWGGWGPLKMATELKVLNLNSCSLRRTPDLSAFKSLEILILENCSSLEEIHHSIGDIKTLVSLNVRNCYRLKELPAGVGRMEELRELLLNNTATREIPILRGCLMKLKTLSASHCKELAQLSKSIGSLVSLTQLDLSHSAIEKLPDSIDSLKKLETFNASYCKSLAHIPSSIGLLTSLSILDLRECNKLAQLPISIGSLMSLTALHLARTSIAELPESIVYLQNLRILDISETGITELPHAISMLAKLQELRVSGCKNMEALPSSISELISLNMLELDKLGISVLPQSISKLSSLQFLSFQYCEKLQEVLELPSSLAALCITCQSPPLPHLSQLTLLNKLTLSDCRWLECIPELPVGLSMLCITNCGKLKALTNLSYLKHLSELILEKCFELTEVTGLEGLQSLSNLQVDECPKICRLGGSKSSQTSDISECTSAGQSLHLSSLECLRELHVTNCTNLNEIRGLEGLESLKFLDISGCTSLRQSLDLSNLKKNLQIFYAANCEKLVEIRGLDGSESLIELDLSGCTSLKKSPSDLKNWRTSGAAVLVELPDPEGSESPGDLKSFGRTYPGRLPNLQSLNNLRSIPTANRNNTVEIPILDGSETLGVISVSLVDHVGDLSNLKTHETHPGQCVKLGEITLKDSAAWSSSGPGLLQPHQELLVQFEFTRLHSGHS</sequence>
<protein>
    <recommendedName>
        <fullName evidence="7">TIR domain-containing protein</fullName>
    </recommendedName>
</protein>
<comment type="caution">
    <text evidence="8">The sequence shown here is derived from an EMBL/GenBank/DDBJ whole genome shotgun (WGS) entry which is preliminary data.</text>
</comment>
<dbReference type="SMART" id="SM00369">
    <property type="entry name" value="LRR_TYP"/>
    <property type="match status" value="3"/>
</dbReference>
<dbReference type="Proteomes" id="UP001634007">
    <property type="component" value="Unassembled WGS sequence"/>
</dbReference>
<evidence type="ECO:0000256" key="5">
    <source>
        <dbReference type="SAM" id="MobiDB-lite"/>
    </source>
</evidence>
<name>A0ABD3INU6_EUCGL</name>
<dbReference type="SUPFAM" id="SSF52200">
    <property type="entry name" value="Toll/Interleukin receptor TIR domain"/>
    <property type="match status" value="1"/>
</dbReference>
<dbReference type="PANTHER" id="PTHR11017:SF570">
    <property type="entry name" value="DISEASE RESISTANCE PROTEIN (TIR-NBS CLASS)-RELATED"/>
    <property type="match status" value="1"/>
</dbReference>
<feature type="region of interest" description="Disordered" evidence="5">
    <location>
        <begin position="27"/>
        <end position="55"/>
    </location>
</feature>
<dbReference type="Gene3D" id="3.80.10.10">
    <property type="entry name" value="Ribonuclease Inhibitor"/>
    <property type="match status" value="3"/>
</dbReference>
<dbReference type="GO" id="GO:0051707">
    <property type="term" value="P:response to other organism"/>
    <property type="evidence" value="ECO:0007669"/>
    <property type="project" value="UniProtKB-ARBA"/>
</dbReference>
<evidence type="ECO:0000256" key="2">
    <source>
        <dbReference type="ARBA" id="ARBA00022737"/>
    </source>
</evidence>
<evidence type="ECO:0000256" key="1">
    <source>
        <dbReference type="ARBA" id="ARBA00022614"/>
    </source>
</evidence>
<keyword evidence="3" id="KW-0611">Plant defense</keyword>
<dbReference type="SUPFAM" id="SSF52047">
    <property type="entry name" value="RNI-like"/>
    <property type="match status" value="1"/>
</dbReference>
<feature type="domain" description="TIR" evidence="7">
    <location>
        <begin position="60"/>
        <end position="227"/>
    </location>
</feature>
<gene>
    <name evidence="8" type="ORF">ACJRO7_007239</name>
</gene>
<dbReference type="InterPro" id="IPR035897">
    <property type="entry name" value="Toll_tir_struct_dom_sf"/>
</dbReference>
<keyword evidence="4" id="KW-0520">NAD</keyword>
<evidence type="ECO:0000313" key="9">
    <source>
        <dbReference type="Proteomes" id="UP001634007"/>
    </source>
</evidence>
<evidence type="ECO:0000256" key="4">
    <source>
        <dbReference type="ARBA" id="ARBA00023027"/>
    </source>
</evidence>
<dbReference type="EMBL" id="JBJKBG010000011">
    <property type="protein sequence ID" value="KAL3715474.1"/>
    <property type="molecule type" value="Genomic_DNA"/>
</dbReference>
<dbReference type="FunFam" id="3.40.50.10140:FF:000007">
    <property type="entry name" value="Disease resistance protein (TIR-NBS-LRR class)"/>
    <property type="match status" value="1"/>
</dbReference>
<organism evidence="8 9">
    <name type="scientific">Eucalyptus globulus</name>
    <name type="common">Tasmanian blue gum</name>
    <dbReference type="NCBI Taxonomy" id="34317"/>
    <lineage>
        <taxon>Eukaryota</taxon>
        <taxon>Viridiplantae</taxon>
        <taxon>Streptophyta</taxon>
        <taxon>Embryophyta</taxon>
        <taxon>Tracheophyta</taxon>
        <taxon>Spermatophyta</taxon>
        <taxon>Magnoliopsida</taxon>
        <taxon>eudicotyledons</taxon>
        <taxon>Gunneridae</taxon>
        <taxon>Pentapetalae</taxon>
        <taxon>rosids</taxon>
        <taxon>malvids</taxon>
        <taxon>Myrtales</taxon>
        <taxon>Myrtaceae</taxon>
        <taxon>Myrtoideae</taxon>
        <taxon>Eucalypteae</taxon>
        <taxon>Eucalyptus</taxon>
    </lineage>
</organism>
<evidence type="ECO:0000256" key="3">
    <source>
        <dbReference type="ARBA" id="ARBA00022821"/>
    </source>
</evidence>
<dbReference type="Gene3D" id="3.40.50.300">
    <property type="entry name" value="P-loop containing nucleotide triphosphate hydrolases"/>
    <property type="match status" value="1"/>
</dbReference>
<dbReference type="Gene3D" id="3.40.1170.20">
    <property type="entry name" value="tRNA intron endonuclease, N-terminal domain"/>
    <property type="match status" value="1"/>
</dbReference>
<keyword evidence="1" id="KW-0433">Leucine-rich repeat</keyword>
<dbReference type="InterPro" id="IPR042197">
    <property type="entry name" value="Apaf_helical"/>
</dbReference>
<dbReference type="InterPro" id="IPR003591">
    <property type="entry name" value="Leu-rich_rpt_typical-subtyp"/>
</dbReference>
<dbReference type="Pfam" id="PF00931">
    <property type="entry name" value="NB-ARC"/>
    <property type="match status" value="1"/>
</dbReference>
<dbReference type="Gene3D" id="1.10.8.430">
    <property type="entry name" value="Helical domain of apoptotic protease-activating factors"/>
    <property type="match status" value="1"/>
</dbReference>
<feature type="signal peptide" evidence="6">
    <location>
        <begin position="1"/>
        <end position="20"/>
    </location>
</feature>
<dbReference type="Gene3D" id="3.40.50.10140">
    <property type="entry name" value="Toll/interleukin-1 receptor homology (TIR) domain"/>
    <property type="match status" value="1"/>
</dbReference>
<dbReference type="GO" id="GO:0006952">
    <property type="term" value="P:defense response"/>
    <property type="evidence" value="ECO:0007669"/>
    <property type="project" value="UniProtKB-KW"/>
</dbReference>
<dbReference type="InterPro" id="IPR044974">
    <property type="entry name" value="Disease_R_plants"/>
</dbReference>
<dbReference type="InterPro" id="IPR058192">
    <property type="entry name" value="WHD_ROQ1-like"/>
</dbReference>
<dbReference type="InterPro" id="IPR032675">
    <property type="entry name" value="LRR_dom_sf"/>
</dbReference>
<dbReference type="InterPro" id="IPR055414">
    <property type="entry name" value="LRR_R13L4/SHOC2-like"/>
</dbReference>
<dbReference type="SUPFAM" id="SSF52540">
    <property type="entry name" value="P-loop containing nucleoside triphosphate hydrolases"/>
    <property type="match status" value="1"/>
</dbReference>
<evidence type="ECO:0000313" key="8">
    <source>
        <dbReference type="EMBL" id="KAL3715474.1"/>
    </source>
</evidence>
<dbReference type="SMART" id="SM00255">
    <property type="entry name" value="TIR"/>
    <property type="match status" value="1"/>
</dbReference>
<evidence type="ECO:0000256" key="6">
    <source>
        <dbReference type="SAM" id="SignalP"/>
    </source>
</evidence>
<keyword evidence="6" id="KW-0732">Signal</keyword>
<dbReference type="PROSITE" id="PS50104">
    <property type="entry name" value="TIR"/>
    <property type="match status" value="1"/>
</dbReference>
<keyword evidence="9" id="KW-1185">Reference proteome</keyword>
<dbReference type="PANTHER" id="PTHR11017">
    <property type="entry name" value="LEUCINE-RICH REPEAT-CONTAINING PROTEIN"/>
    <property type="match status" value="1"/>
</dbReference>